<dbReference type="STRING" id="197461.A3843_08005"/>
<dbReference type="Proteomes" id="UP000185783">
    <property type="component" value="Unassembled WGS sequence"/>
</dbReference>
<proteinExistence type="predicted"/>
<dbReference type="GO" id="GO:0016747">
    <property type="term" value="F:acyltransferase activity, transferring groups other than amino-acyl groups"/>
    <property type="evidence" value="ECO:0007669"/>
    <property type="project" value="InterPro"/>
</dbReference>
<dbReference type="AlphaFoldDB" id="A0A1U7JHV8"/>
<keyword evidence="3" id="KW-1185">Reference proteome</keyword>
<evidence type="ECO:0000259" key="1">
    <source>
        <dbReference type="PROSITE" id="PS51186"/>
    </source>
</evidence>
<dbReference type="RefSeq" id="WP_051268877.1">
    <property type="nucleotide sequence ID" value="NZ_LVVZ01000014.1"/>
</dbReference>
<organism evidence="2 3">
    <name type="scientific">Pseudovibrio exalbescens</name>
    <dbReference type="NCBI Taxonomy" id="197461"/>
    <lineage>
        <taxon>Bacteria</taxon>
        <taxon>Pseudomonadati</taxon>
        <taxon>Pseudomonadota</taxon>
        <taxon>Alphaproteobacteria</taxon>
        <taxon>Hyphomicrobiales</taxon>
        <taxon>Stappiaceae</taxon>
        <taxon>Pseudovibrio</taxon>
    </lineage>
</organism>
<name>A0A1U7JHV8_9HYPH</name>
<comment type="caution">
    <text evidence="2">The sequence shown here is derived from an EMBL/GenBank/DDBJ whole genome shotgun (WGS) entry which is preliminary data.</text>
</comment>
<protein>
    <recommendedName>
        <fullName evidence="1">N-acetyltransferase domain-containing protein</fullName>
    </recommendedName>
</protein>
<reference evidence="2 3" key="1">
    <citation type="submission" date="2016-03" db="EMBL/GenBank/DDBJ databases">
        <title>Genome sequence of Nesiotobacter sp. nov., a moderately halophilic alphaproteobacterium isolated from the Yellow Sea, China.</title>
        <authorList>
            <person name="Zhang G."/>
            <person name="Zhang R."/>
        </authorList>
    </citation>
    <scope>NUCLEOTIDE SEQUENCE [LARGE SCALE GENOMIC DNA]</scope>
    <source>
        <strain evidence="2 3">WB1-6</strain>
    </source>
</reference>
<dbReference type="EMBL" id="LVVZ01000014">
    <property type="protein sequence ID" value="OKL44336.1"/>
    <property type="molecule type" value="Genomic_DNA"/>
</dbReference>
<dbReference type="InterPro" id="IPR000182">
    <property type="entry name" value="GNAT_dom"/>
</dbReference>
<sequence>MLALESARLSLRPLIADHLQDLWDKGLTQYDVVKWLTGPTWPADWQTAQENINVKSTTTTDPGFGSFSIFLNNEMIGGVDVTAPGDLKDNPEWPTLGYWLTPAAHGQGYASEAARAAIGHFFAHSSFDVLAARVFKDNTASQRVLAKLGFQQVGECVRFSKPLNEHVENHVLLLPKHRFHASNPL</sequence>
<dbReference type="PANTHER" id="PTHR43792">
    <property type="entry name" value="GNAT FAMILY, PUTATIVE (AFU_ORTHOLOGUE AFUA_3G00765)-RELATED-RELATED"/>
    <property type="match status" value="1"/>
</dbReference>
<dbReference type="PROSITE" id="PS51186">
    <property type="entry name" value="GNAT"/>
    <property type="match status" value="1"/>
</dbReference>
<dbReference type="SUPFAM" id="SSF55729">
    <property type="entry name" value="Acyl-CoA N-acyltransferases (Nat)"/>
    <property type="match status" value="1"/>
</dbReference>
<gene>
    <name evidence="2" type="ORF">A3843_08005</name>
</gene>
<dbReference type="InterPro" id="IPR051531">
    <property type="entry name" value="N-acetyltransferase"/>
</dbReference>
<evidence type="ECO:0000313" key="2">
    <source>
        <dbReference type="EMBL" id="OKL44336.1"/>
    </source>
</evidence>
<evidence type="ECO:0000313" key="3">
    <source>
        <dbReference type="Proteomes" id="UP000185783"/>
    </source>
</evidence>
<feature type="domain" description="N-acetyltransferase" evidence="1">
    <location>
        <begin position="9"/>
        <end position="174"/>
    </location>
</feature>
<dbReference type="Gene3D" id="3.40.630.30">
    <property type="match status" value="1"/>
</dbReference>
<accession>A0A1U7JHV8</accession>
<dbReference type="PANTHER" id="PTHR43792:SF1">
    <property type="entry name" value="N-ACETYLTRANSFERASE DOMAIN-CONTAINING PROTEIN"/>
    <property type="match status" value="1"/>
</dbReference>
<dbReference type="InterPro" id="IPR016181">
    <property type="entry name" value="Acyl_CoA_acyltransferase"/>
</dbReference>
<dbReference type="Pfam" id="PF13302">
    <property type="entry name" value="Acetyltransf_3"/>
    <property type="match status" value="1"/>
</dbReference>